<keyword evidence="3" id="KW-1185">Reference proteome</keyword>
<proteinExistence type="predicted"/>
<keyword evidence="1" id="KW-1133">Transmembrane helix</keyword>
<name>A0A6H1UG52_9GAMM</name>
<dbReference type="AlphaFoldDB" id="A0A6H1UG52"/>
<reference evidence="2 3" key="1">
    <citation type="submission" date="2020-04" db="EMBL/GenBank/DDBJ databases">
        <title>Ferrimonas sp. S7 isolated from sea water.</title>
        <authorList>
            <person name="Bae S.S."/>
            <person name="Baek K."/>
        </authorList>
    </citation>
    <scope>NUCLEOTIDE SEQUENCE [LARGE SCALE GENOMIC DNA]</scope>
    <source>
        <strain evidence="2 3">S7</strain>
    </source>
</reference>
<accession>A0A6H1UG52</accession>
<keyword evidence="1" id="KW-0472">Membrane</keyword>
<organism evidence="2 3">
    <name type="scientific">Ferrimonas lipolytica</name>
    <dbReference type="NCBI Taxonomy" id="2724191"/>
    <lineage>
        <taxon>Bacteria</taxon>
        <taxon>Pseudomonadati</taxon>
        <taxon>Pseudomonadota</taxon>
        <taxon>Gammaproteobacteria</taxon>
        <taxon>Alteromonadales</taxon>
        <taxon>Ferrimonadaceae</taxon>
        <taxon>Ferrimonas</taxon>
    </lineage>
</organism>
<dbReference type="Proteomes" id="UP000501602">
    <property type="component" value="Chromosome"/>
</dbReference>
<dbReference type="RefSeq" id="WP_168660839.1">
    <property type="nucleotide sequence ID" value="NZ_CP051180.1"/>
</dbReference>
<keyword evidence="1" id="KW-0812">Transmembrane</keyword>
<gene>
    <name evidence="2" type="ORF">HER31_12160</name>
</gene>
<evidence type="ECO:0000313" key="2">
    <source>
        <dbReference type="EMBL" id="QIZ77580.1"/>
    </source>
</evidence>
<evidence type="ECO:0000256" key="1">
    <source>
        <dbReference type="SAM" id="Phobius"/>
    </source>
</evidence>
<evidence type="ECO:0000313" key="3">
    <source>
        <dbReference type="Proteomes" id="UP000501602"/>
    </source>
</evidence>
<feature type="transmembrane region" description="Helical" evidence="1">
    <location>
        <begin position="12"/>
        <end position="30"/>
    </location>
</feature>
<dbReference type="KEGG" id="fes:HER31_12160"/>
<protein>
    <submittedName>
        <fullName evidence="2">Uncharacterized protein</fullName>
    </submittedName>
</protein>
<dbReference type="EMBL" id="CP051180">
    <property type="protein sequence ID" value="QIZ77580.1"/>
    <property type="molecule type" value="Genomic_DNA"/>
</dbReference>
<sequence>MSLAFFASRRGIVLVGVLIGVIAALLQNAGNPCEHGVEFDQVVPLEP</sequence>